<dbReference type="WBParaSite" id="SRAE_2000209800.1">
    <property type="protein sequence ID" value="SRAE_2000209800.1"/>
    <property type="gene ID" value="WBGene00262305"/>
</dbReference>
<dbReference type="SUPFAM" id="SSF56235">
    <property type="entry name" value="N-terminal nucleophile aminohydrolases (Ntn hydrolases)"/>
    <property type="match status" value="1"/>
</dbReference>
<dbReference type="GO" id="GO:0019774">
    <property type="term" value="C:proteasome core complex, beta-subunit complex"/>
    <property type="evidence" value="ECO:0007669"/>
    <property type="project" value="InterPro"/>
</dbReference>
<dbReference type="OMA" id="CSEQLYG"/>
<evidence type="ECO:0000313" key="9">
    <source>
        <dbReference type="WBParaSite" id="SRAE_2000209800.1"/>
    </source>
</evidence>
<dbReference type="OrthoDB" id="204949at2759"/>
<comment type="subunit">
    <text evidence="6">Component of the proteasome complex.</text>
</comment>
<keyword evidence="2 6" id="KW-0647">Proteasome</keyword>
<reference evidence="7 8" key="1">
    <citation type="submission" date="2014-09" db="EMBL/GenBank/DDBJ databases">
        <authorList>
            <person name="Martin A.A."/>
        </authorList>
    </citation>
    <scope>NUCLEOTIDE SEQUENCE</scope>
    <source>
        <strain evidence="8">ED321</strain>
        <strain evidence="7">ED321 Heterogonic</strain>
    </source>
</reference>
<dbReference type="PANTHER" id="PTHR32194:SF10">
    <property type="entry name" value="PROTEASOME SUBUNIT BETA TYPE-3"/>
    <property type="match status" value="1"/>
</dbReference>
<dbReference type="FunFam" id="3.60.20.10:FF:000003">
    <property type="entry name" value="Proteasome subunit beta type-3"/>
    <property type="match status" value="1"/>
</dbReference>
<proteinExistence type="inferred from homology"/>
<dbReference type="EMBL" id="LN609529">
    <property type="protein sequence ID" value="CEF67434.1"/>
    <property type="molecule type" value="Genomic_DNA"/>
</dbReference>
<dbReference type="CTD" id="36379799"/>
<dbReference type="Gene3D" id="3.60.20.10">
    <property type="entry name" value="Glutamine Phosphoribosylpyrophosphate, subunit 1, domain 1"/>
    <property type="match status" value="1"/>
</dbReference>
<dbReference type="PROSITE" id="PS00854">
    <property type="entry name" value="PROTEASOME_BETA_1"/>
    <property type="match status" value="1"/>
</dbReference>
<sequence>MGIMSYNGGTVLAMAGKDSVCIGCDLRYGEQMTTVGTDYKKIHKVADKVYVGMGGFASDAKTLLDRIEFTKSLYELRENRVMKPQVIANIISNLMYQKRFGSYFTEPLVAGLDQTTGKPFIVSMDVIGCMAEPKDFVCVGTGAEYLLGVCEGFWKENMTSDELFEATAQCLLSGLERDSASGWGAVIYTIQKDKVIMKTIKARMD</sequence>
<evidence type="ECO:0000256" key="3">
    <source>
        <dbReference type="ARBA" id="ARBA00023242"/>
    </source>
</evidence>
<dbReference type="AlphaFoldDB" id="A0A090MYM3"/>
<dbReference type="GO" id="GO:0005737">
    <property type="term" value="C:cytoplasm"/>
    <property type="evidence" value="ECO:0007669"/>
    <property type="project" value="UniProtKB-SubCell"/>
</dbReference>
<dbReference type="Proteomes" id="UP000035682">
    <property type="component" value="Unplaced"/>
</dbReference>
<accession>A0A090MYM3</accession>
<dbReference type="CDD" id="cd03759">
    <property type="entry name" value="proteasome_beta_type_3"/>
    <property type="match status" value="1"/>
</dbReference>
<evidence type="ECO:0000313" key="8">
    <source>
        <dbReference type="Proteomes" id="UP000035682"/>
    </source>
</evidence>
<dbReference type="InterPro" id="IPR023333">
    <property type="entry name" value="Proteasome_suB-type"/>
</dbReference>
<comment type="function">
    <text evidence="6">Component of the proteasome, a multicatalytic proteinase complex which is characterized by its ability to cleave peptides with Arg, Phe, Tyr, Leu, and Glu adjacent to the leaving group at neutral or slightly basic pH. The proteasome has an ATP-dependent proteolytic activity.</text>
</comment>
<evidence type="ECO:0000256" key="5">
    <source>
        <dbReference type="ARBA" id="ARBA00026071"/>
    </source>
</evidence>
<dbReference type="PROSITE" id="PS51476">
    <property type="entry name" value="PROTEASOME_BETA_2"/>
    <property type="match status" value="1"/>
</dbReference>
<dbReference type="RefSeq" id="XP_024506634.1">
    <property type="nucleotide sequence ID" value="XM_024653126.1"/>
</dbReference>
<dbReference type="eggNOG" id="KOG0180">
    <property type="taxonomic scope" value="Eukaryota"/>
</dbReference>
<comment type="subcellular location">
    <subcellularLocation>
        <location evidence="6">Cytoplasm</location>
    </subcellularLocation>
    <subcellularLocation>
        <location evidence="6">Nucleus</location>
    </subcellularLocation>
</comment>
<evidence type="ECO:0000256" key="4">
    <source>
        <dbReference type="ARBA" id="ARBA00024953"/>
    </source>
</evidence>
<dbReference type="GeneID" id="36379799"/>
<organism evidence="7">
    <name type="scientific">Strongyloides ratti</name>
    <name type="common">Parasitic roundworm</name>
    <dbReference type="NCBI Taxonomy" id="34506"/>
    <lineage>
        <taxon>Eukaryota</taxon>
        <taxon>Metazoa</taxon>
        <taxon>Ecdysozoa</taxon>
        <taxon>Nematoda</taxon>
        <taxon>Chromadorea</taxon>
        <taxon>Rhabditida</taxon>
        <taxon>Tylenchina</taxon>
        <taxon>Panagrolaimomorpha</taxon>
        <taxon>Strongyloidoidea</taxon>
        <taxon>Strongyloididae</taxon>
        <taxon>Strongyloides</taxon>
    </lineage>
</organism>
<dbReference type="WormBase" id="SRAE_2000209800">
    <property type="protein sequence ID" value="SRP11391"/>
    <property type="gene ID" value="WBGene00262305"/>
</dbReference>
<dbReference type="GO" id="GO:0005634">
    <property type="term" value="C:nucleus"/>
    <property type="evidence" value="ECO:0007669"/>
    <property type="project" value="UniProtKB-SubCell"/>
</dbReference>
<gene>
    <name evidence="7 9 10" type="ORF">SRAE_2000209800</name>
</gene>
<protein>
    <recommendedName>
        <fullName evidence="6">Proteasome subunit beta</fullName>
    </recommendedName>
</protein>
<dbReference type="STRING" id="34506.A0A090MYM3"/>
<evidence type="ECO:0000256" key="1">
    <source>
        <dbReference type="ARBA" id="ARBA00022490"/>
    </source>
</evidence>
<comment type="similarity">
    <text evidence="6">Belongs to the peptidase T1B family.</text>
</comment>
<evidence type="ECO:0000313" key="7">
    <source>
        <dbReference type="EMBL" id="CEF67434.1"/>
    </source>
</evidence>
<dbReference type="InterPro" id="IPR001353">
    <property type="entry name" value="Proteasome_sua/b"/>
</dbReference>
<dbReference type="InterPro" id="IPR029055">
    <property type="entry name" value="Ntn_hydrolases_N"/>
</dbReference>
<evidence type="ECO:0000313" key="10">
    <source>
        <dbReference type="WormBase" id="SRAE_2000209800"/>
    </source>
</evidence>
<evidence type="ECO:0000256" key="6">
    <source>
        <dbReference type="RuleBase" id="RU004203"/>
    </source>
</evidence>
<dbReference type="InterPro" id="IPR033811">
    <property type="entry name" value="Proteasome_beta_3"/>
</dbReference>
<comment type="subunit">
    <text evidence="5">The 26S proteasome consists of a 20S proteasome core and two 19S regulatory subunits. The 20S proteasome core is composed of 28 subunits that are arranged in four stacked rings, resulting in a barrel-shaped structure. The two end rings are each formed by seven alpha subunits, and the two central rings are each formed by seven beta subunits. The catalytic chamber with the active sites is on the inside of the barrel.</text>
</comment>
<reference evidence="9" key="2">
    <citation type="submission" date="2020-12" db="UniProtKB">
        <authorList>
            <consortium name="WormBaseParasite"/>
        </authorList>
    </citation>
    <scope>IDENTIFICATION</scope>
</reference>
<name>A0A090MYM3_STRRB</name>
<dbReference type="PANTHER" id="PTHR32194">
    <property type="entry name" value="METALLOPROTEASE TLDD"/>
    <property type="match status" value="1"/>
</dbReference>
<keyword evidence="3 6" id="KW-0539">Nucleus</keyword>
<evidence type="ECO:0000256" key="2">
    <source>
        <dbReference type="ARBA" id="ARBA00022942"/>
    </source>
</evidence>
<dbReference type="GO" id="GO:0043161">
    <property type="term" value="P:proteasome-mediated ubiquitin-dependent protein catabolic process"/>
    <property type="evidence" value="ECO:0007669"/>
    <property type="project" value="InterPro"/>
</dbReference>
<keyword evidence="1 6" id="KW-0963">Cytoplasm</keyword>
<keyword evidence="8" id="KW-1185">Reference proteome</keyword>
<dbReference type="Pfam" id="PF00227">
    <property type="entry name" value="Proteasome"/>
    <property type="match status" value="1"/>
</dbReference>
<dbReference type="InterPro" id="IPR016050">
    <property type="entry name" value="Proteasome_bsu_CS"/>
</dbReference>
<comment type="function">
    <text evidence="4">Non-catalytic component of the proteasome, a multicatalytic proteinase complex which is characterized by its ability to cleave peptides with Arg, Phe, Tyr, Leu, and Glu adjacent to the leaving group at neutral or slightly basic pH. The proteasome has an ATP-dependent proteolytic activity.</text>
</comment>